<feature type="compositionally biased region" description="Polar residues" evidence="1">
    <location>
        <begin position="1"/>
        <end position="11"/>
    </location>
</feature>
<evidence type="ECO:0000313" key="3">
    <source>
        <dbReference type="Proteomes" id="UP000784294"/>
    </source>
</evidence>
<comment type="caution">
    <text evidence="2">The sequence shown here is derived from an EMBL/GenBank/DDBJ whole genome shotgun (WGS) entry which is preliminary data.</text>
</comment>
<dbReference type="Proteomes" id="UP000784294">
    <property type="component" value="Unassembled WGS sequence"/>
</dbReference>
<reference evidence="2" key="1">
    <citation type="submission" date="2018-11" db="EMBL/GenBank/DDBJ databases">
        <authorList>
            <consortium name="Pathogen Informatics"/>
        </authorList>
    </citation>
    <scope>NUCLEOTIDE SEQUENCE</scope>
</reference>
<dbReference type="EMBL" id="CAAALY010075430">
    <property type="protein sequence ID" value="VEL25654.1"/>
    <property type="molecule type" value="Genomic_DNA"/>
</dbReference>
<name>A0A3S5BIN8_9PLAT</name>
<dbReference type="AlphaFoldDB" id="A0A3S5BIN8"/>
<accession>A0A3S5BIN8</accession>
<keyword evidence="3" id="KW-1185">Reference proteome</keyword>
<gene>
    <name evidence="2" type="ORF">PXEA_LOCUS19094</name>
</gene>
<protein>
    <submittedName>
        <fullName evidence="2">Uncharacterized protein</fullName>
    </submittedName>
</protein>
<evidence type="ECO:0000256" key="1">
    <source>
        <dbReference type="SAM" id="MobiDB-lite"/>
    </source>
</evidence>
<organism evidence="2 3">
    <name type="scientific">Protopolystoma xenopodis</name>
    <dbReference type="NCBI Taxonomy" id="117903"/>
    <lineage>
        <taxon>Eukaryota</taxon>
        <taxon>Metazoa</taxon>
        <taxon>Spiralia</taxon>
        <taxon>Lophotrochozoa</taxon>
        <taxon>Platyhelminthes</taxon>
        <taxon>Monogenea</taxon>
        <taxon>Polyopisthocotylea</taxon>
        <taxon>Polystomatidea</taxon>
        <taxon>Polystomatidae</taxon>
        <taxon>Protopolystoma</taxon>
    </lineage>
</organism>
<evidence type="ECO:0000313" key="2">
    <source>
        <dbReference type="EMBL" id="VEL25654.1"/>
    </source>
</evidence>
<feature type="region of interest" description="Disordered" evidence="1">
    <location>
        <begin position="1"/>
        <end position="40"/>
    </location>
</feature>
<sequence>MTEVSRSSVTSALPGVPSLSEPGLPERTGPGMGREPQVSV</sequence>
<proteinExistence type="predicted"/>